<keyword evidence="2" id="KW-1185">Reference proteome</keyword>
<name>A0A4Y8CI62_9HELO</name>
<comment type="caution">
    <text evidence="1">The sequence shown here is derived from an EMBL/GenBank/DDBJ whole genome shotgun (WGS) entry which is preliminary data.</text>
</comment>
<dbReference type="OrthoDB" id="2129688at2759"/>
<dbReference type="AlphaFoldDB" id="A0A4Y8CI62"/>
<dbReference type="EMBL" id="PHWZ01000635">
    <property type="protein sequence ID" value="TEY34314.1"/>
    <property type="molecule type" value="Genomic_DNA"/>
</dbReference>
<protein>
    <submittedName>
        <fullName evidence="1">Uncharacterized protein</fullName>
    </submittedName>
</protein>
<accession>A0A4Y8CI62</accession>
<proteinExistence type="predicted"/>
<reference evidence="1 2" key="1">
    <citation type="submission" date="2017-11" db="EMBL/GenBank/DDBJ databases">
        <title>Comparative genomics of Botrytis spp.</title>
        <authorList>
            <person name="Valero-Jimenez C.A."/>
            <person name="Tapia P."/>
            <person name="Veloso J."/>
            <person name="Silva-Moreno E."/>
            <person name="Staats M."/>
            <person name="Valdes J.H."/>
            <person name="Van Kan J.A.L."/>
        </authorList>
    </citation>
    <scope>NUCLEOTIDE SEQUENCE [LARGE SCALE GENOMIC DNA]</scope>
    <source>
        <strain evidence="1 2">MUCL2830</strain>
    </source>
</reference>
<sequence>MAFHNNEQLFETMKDVGFIVWESSDGSNFSQPRFYRELTNRGEDFSEIFEKLLSGKLQLNVSAVAGKGLYENHFFCASLSDEELPWDTTEIDW</sequence>
<gene>
    <name evidence="1" type="ORF">BOTCAL_0638g00050</name>
</gene>
<evidence type="ECO:0000313" key="2">
    <source>
        <dbReference type="Proteomes" id="UP000297299"/>
    </source>
</evidence>
<dbReference type="Proteomes" id="UP000297299">
    <property type="component" value="Unassembled WGS sequence"/>
</dbReference>
<evidence type="ECO:0000313" key="1">
    <source>
        <dbReference type="EMBL" id="TEY34314.1"/>
    </source>
</evidence>
<organism evidence="1 2">
    <name type="scientific">Botryotinia calthae</name>
    <dbReference type="NCBI Taxonomy" id="38488"/>
    <lineage>
        <taxon>Eukaryota</taxon>
        <taxon>Fungi</taxon>
        <taxon>Dikarya</taxon>
        <taxon>Ascomycota</taxon>
        <taxon>Pezizomycotina</taxon>
        <taxon>Leotiomycetes</taxon>
        <taxon>Helotiales</taxon>
        <taxon>Sclerotiniaceae</taxon>
        <taxon>Botryotinia</taxon>
    </lineage>
</organism>